<dbReference type="AlphaFoldDB" id="A0A8D8BYG7"/>
<organism evidence="1">
    <name type="scientific">Culex pipiens</name>
    <name type="common">House mosquito</name>
    <dbReference type="NCBI Taxonomy" id="7175"/>
    <lineage>
        <taxon>Eukaryota</taxon>
        <taxon>Metazoa</taxon>
        <taxon>Ecdysozoa</taxon>
        <taxon>Arthropoda</taxon>
        <taxon>Hexapoda</taxon>
        <taxon>Insecta</taxon>
        <taxon>Pterygota</taxon>
        <taxon>Neoptera</taxon>
        <taxon>Endopterygota</taxon>
        <taxon>Diptera</taxon>
        <taxon>Nematocera</taxon>
        <taxon>Culicoidea</taxon>
        <taxon>Culicidae</taxon>
        <taxon>Culicinae</taxon>
        <taxon>Culicini</taxon>
        <taxon>Culex</taxon>
        <taxon>Culex</taxon>
    </lineage>
</organism>
<proteinExistence type="predicted"/>
<sequence>MTKTRRKRNGVRRPNRSIRKQSVRLAEKLRPMVTSLSLREIVTPARASCIRTLRCRRFWPRASNQRWPSWSGSRNSRRKSTLSWRFRPRKIPTRRTPSPWETTLKSAWAIWRICRPRSLPSTGRLLR</sequence>
<evidence type="ECO:0000313" key="1">
    <source>
        <dbReference type="EMBL" id="CAG6484193.1"/>
    </source>
</evidence>
<name>A0A8D8BYG7_CULPI</name>
<accession>A0A8D8BYG7</accession>
<protein>
    <submittedName>
        <fullName evidence="1">(northern house mosquito) hypothetical protein</fullName>
    </submittedName>
</protein>
<dbReference type="EMBL" id="HBUE01098753">
    <property type="protein sequence ID" value="CAG6484193.1"/>
    <property type="molecule type" value="Transcribed_RNA"/>
</dbReference>
<reference evidence="1" key="1">
    <citation type="submission" date="2021-05" db="EMBL/GenBank/DDBJ databases">
        <authorList>
            <person name="Alioto T."/>
            <person name="Alioto T."/>
            <person name="Gomez Garrido J."/>
        </authorList>
    </citation>
    <scope>NUCLEOTIDE SEQUENCE</scope>
</reference>